<protein>
    <submittedName>
        <fullName evidence="2">Uncharacterized protein</fullName>
    </submittedName>
</protein>
<keyword evidence="1" id="KW-1133">Transmembrane helix</keyword>
<feature type="transmembrane region" description="Helical" evidence="1">
    <location>
        <begin position="21"/>
        <end position="40"/>
    </location>
</feature>
<evidence type="ECO:0000256" key="1">
    <source>
        <dbReference type="SAM" id="Phobius"/>
    </source>
</evidence>
<dbReference type="EMBL" id="HBUF01058726">
    <property type="protein sequence ID" value="CAG6624995.1"/>
    <property type="molecule type" value="Transcribed_RNA"/>
</dbReference>
<accession>A0A8D8VJY2</accession>
<keyword evidence="1" id="KW-0472">Membrane</keyword>
<proteinExistence type="predicted"/>
<organism evidence="2">
    <name type="scientific">Cacopsylla melanoneura</name>
    <dbReference type="NCBI Taxonomy" id="428564"/>
    <lineage>
        <taxon>Eukaryota</taxon>
        <taxon>Metazoa</taxon>
        <taxon>Ecdysozoa</taxon>
        <taxon>Arthropoda</taxon>
        <taxon>Hexapoda</taxon>
        <taxon>Insecta</taxon>
        <taxon>Pterygota</taxon>
        <taxon>Neoptera</taxon>
        <taxon>Paraneoptera</taxon>
        <taxon>Hemiptera</taxon>
        <taxon>Sternorrhyncha</taxon>
        <taxon>Psylloidea</taxon>
        <taxon>Psyllidae</taxon>
        <taxon>Psyllinae</taxon>
        <taxon>Cacopsylla</taxon>
    </lineage>
</organism>
<reference evidence="2" key="1">
    <citation type="submission" date="2021-05" db="EMBL/GenBank/DDBJ databases">
        <authorList>
            <person name="Alioto T."/>
            <person name="Alioto T."/>
            <person name="Gomez Garrido J."/>
        </authorList>
    </citation>
    <scope>NUCLEOTIDE SEQUENCE</scope>
</reference>
<evidence type="ECO:0000313" key="2">
    <source>
        <dbReference type="EMBL" id="CAG6624995.1"/>
    </source>
</evidence>
<name>A0A8D8VJY2_9HEMI</name>
<keyword evidence="1" id="KW-0812">Transmembrane</keyword>
<sequence length="255" mass="29157">MRKRQTYVPRLWFFVCWEMRPYSAILTITCLASFILIIMYCVWSSGVACFPHDISLTHLGDNAPLLFELKTNQSECSILSVEIDYGVEDKVKADLVRQFEREKGNEEVLVDAGADPKISLAVTKGQLQSNDGHFVADDSCLTFSMKADIPSTPLRACVKIEQGVHWYNAFEIYFQDWPMEKMIIQRRPMITDQRDNHAVAEPYFLILLRTYMRMSLQEILSSRVMCQRLPARSNLAKLPPPLSVPSRSSPTLTPS</sequence>
<dbReference type="AlphaFoldDB" id="A0A8D8VJY2"/>